<dbReference type="GO" id="GO:0047693">
    <property type="term" value="F:ATP diphosphatase activity"/>
    <property type="evidence" value="ECO:0007669"/>
    <property type="project" value="UniProtKB-EC"/>
</dbReference>
<evidence type="ECO:0000256" key="3">
    <source>
        <dbReference type="ARBA" id="ARBA00066372"/>
    </source>
</evidence>
<dbReference type="PANTHER" id="PTHR30522:SF0">
    <property type="entry name" value="NUCLEOSIDE TRIPHOSPHATE PYROPHOSPHOHYDROLASE"/>
    <property type="match status" value="1"/>
</dbReference>
<dbReference type="InterPro" id="IPR004518">
    <property type="entry name" value="MazG-like_dom"/>
</dbReference>
<evidence type="ECO:0000256" key="4">
    <source>
        <dbReference type="ARBA" id="ARBA00074799"/>
    </source>
</evidence>
<evidence type="ECO:0000259" key="5">
    <source>
        <dbReference type="Pfam" id="PF03819"/>
    </source>
</evidence>
<dbReference type="eggNOG" id="COG3956">
    <property type="taxonomic scope" value="Bacteria"/>
</dbReference>
<dbReference type="GO" id="GO:0046052">
    <property type="term" value="P:UTP catabolic process"/>
    <property type="evidence" value="ECO:0007669"/>
    <property type="project" value="TreeGrafter"/>
</dbReference>
<dbReference type="PANTHER" id="PTHR30522">
    <property type="entry name" value="NUCLEOSIDE TRIPHOSPHATE PYROPHOSPHOHYDROLASE"/>
    <property type="match status" value="1"/>
</dbReference>
<dbReference type="STRING" id="247633.GP2143_08194"/>
<dbReference type="EC" id="3.6.1.8" evidence="3"/>
<dbReference type="GO" id="GO:0006203">
    <property type="term" value="P:dGTP catabolic process"/>
    <property type="evidence" value="ECO:0007669"/>
    <property type="project" value="TreeGrafter"/>
</dbReference>
<dbReference type="GO" id="GO:0046076">
    <property type="term" value="P:dTTP catabolic process"/>
    <property type="evidence" value="ECO:0007669"/>
    <property type="project" value="TreeGrafter"/>
</dbReference>
<dbReference type="FunFam" id="1.10.287.1080:FF:000001">
    <property type="entry name" value="Nucleoside triphosphate pyrophosphohydrolase"/>
    <property type="match status" value="1"/>
</dbReference>
<organism evidence="6 7">
    <name type="scientific">marine gamma proteobacterium HTCC2143</name>
    <dbReference type="NCBI Taxonomy" id="247633"/>
    <lineage>
        <taxon>Bacteria</taxon>
        <taxon>Pseudomonadati</taxon>
        <taxon>Pseudomonadota</taxon>
        <taxon>Gammaproteobacteria</taxon>
        <taxon>Cellvibrionales</taxon>
        <taxon>Spongiibacteraceae</taxon>
        <taxon>BD1-7 clade</taxon>
    </lineage>
</organism>
<name>A0YCJ6_9GAMM</name>
<accession>A0YCJ6</accession>
<evidence type="ECO:0000313" key="6">
    <source>
        <dbReference type="EMBL" id="EAW31515.1"/>
    </source>
</evidence>
<dbReference type="CDD" id="cd11529">
    <property type="entry name" value="NTP-PPase_MazG_Cterm"/>
    <property type="match status" value="1"/>
</dbReference>
<dbReference type="GO" id="GO:0046081">
    <property type="term" value="P:dUTP catabolic process"/>
    <property type="evidence" value="ECO:0007669"/>
    <property type="project" value="TreeGrafter"/>
</dbReference>
<dbReference type="InterPro" id="IPR011551">
    <property type="entry name" value="NTP_PyrPHydrolase_MazG"/>
</dbReference>
<dbReference type="CDD" id="cd11528">
    <property type="entry name" value="NTP-PPase_MazG_Nterm"/>
    <property type="match status" value="1"/>
</dbReference>
<feature type="domain" description="NTP pyrophosphohydrolase MazG-like" evidence="5">
    <location>
        <begin position="166"/>
        <end position="222"/>
    </location>
</feature>
<evidence type="ECO:0000313" key="7">
    <source>
        <dbReference type="Proteomes" id="UP000004931"/>
    </source>
</evidence>
<dbReference type="NCBIfam" id="TIGR00444">
    <property type="entry name" value="mazG"/>
    <property type="match status" value="1"/>
</dbReference>
<dbReference type="EMBL" id="AAVT01000003">
    <property type="protein sequence ID" value="EAW31515.1"/>
    <property type="molecule type" value="Genomic_DNA"/>
</dbReference>
<proteinExistence type="inferred from homology"/>
<evidence type="ECO:0000256" key="1">
    <source>
        <dbReference type="ARBA" id="ARBA00052141"/>
    </source>
</evidence>
<dbReference type="GO" id="GO:0006950">
    <property type="term" value="P:response to stress"/>
    <property type="evidence" value="ECO:0007669"/>
    <property type="project" value="UniProtKB-ARBA"/>
</dbReference>
<reference evidence="6 7" key="1">
    <citation type="journal article" date="2010" name="J. Bacteriol.">
        <title>Genome sequence of the oligotrophic marine Gammaproteobacterium HTCC2143, isolated from the Oregon Coast.</title>
        <authorList>
            <person name="Oh H.M."/>
            <person name="Kang I."/>
            <person name="Ferriera S."/>
            <person name="Giovannoni S.J."/>
            <person name="Cho J.C."/>
        </authorList>
    </citation>
    <scope>NUCLEOTIDE SEQUENCE [LARGE SCALE GENOMIC DNA]</scope>
    <source>
        <strain evidence="6 7">HTCC2143</strain>
    </source>
</reference>
<evidence type="ECO:0000256" key="2">
    <source>
        <dbReference type="ARBA" id="ARBA00061115"/>
    </source>
</evidence>
<dbReference type="Gene3D" id="1.10.287.1080">
    <property type="entry name" value="MazG-like"/>
    <property type="match status" value="2"/>
</dbReference>
<comment type="caution">
    <text evidence="6">The sequence shown here is derived from an EMBL/GenBank/DDBJ whole genome shotgun (WGS) entry which is preliminary data.</text>
</comment>
<dbReference type="SUPFAM" id="SSF101386">
    <property type="entry name" value="all-alpha NTP pyrophosphatases"/>
    <property type="match status" value="2"/>
</dbReference>
<keyword evidence="7" id="KW-1185">Reference proteome</keyword>
<dbReference type="GO" id="GO:0046047">
    <property type="term" value="P:TTP catabolic process"/>
    <property type="evidence" value="ECO:0007669"/>
    <property type="project" value="TreeGrafter"/>
</dbReference>
<sequence length="257" mass="28758">MSRLRDPQDGCPWDLAQNFSSIISHTIEESYELADAIASGDTEHMCEELGDVLFQVIFYAQLGAEQGHFDFPTIVSRLVEKLIRRHPHVFPDGALQARMGFQNGSADAIKKNWENIKIAERQGKRLKGVLDDVPLALPAVTRAAKMQKRASKTGFDWTDADGVLIKLQEEISELAEARLTTNKSEIEGEIGDILFTVVNLARHLEVEPESALRTTNKKFEARFSYIEKALQARGSSTEAASVEEMDVLWDEAKERGL</sequence>
<dbReference type="FunFam" id="1.10.287.1080:FF:000003">
    <property type="entry name" value="Nucleoside triphosphate pyrophosphohydrolase"/>
    <property type="match status" value="1"/>
</dbReference>
<dbReference type="NCBIfam" id="NF007113">
    <property type="entry name" value="PRK09562.1"/>
    <property type="match status" value="1"/>
</dbReference>
<gene>
    <name evidence="6" type="ORF">GP2143_08194</name>
</gene>
<dbReference type="GO" id="GO:0046061">
    <property type="term" value="P:dATP catabolic process"/>
    <property type="evidence" value="ECO:0007669"/>
    <property type="project" value="TreeGrafter"/>
</dbReference>
<comment type="similarity">
    <text evidence="2">Belongs to the nucleoside triphosphate pyrophosphohydrolase family.</text>
</comment>
<dbReference type="AlphaFoldDB" id="A0YCJ6"/>
<protein>
    <recommendedName>
        <fullName evidence="4">Nucleoside triphosphate pyrophosphohydrolase</fullName>
        <ecNumber evidence="3">3.6.1.8</ecNumber>
    </recommendedName>
</protein>
<dbReference type="Proteomes" id="UP000004931">
    <property type="component" value="Unassembled WGS sequence"/>
</dbReference>
<comment type="catalytic activity">
    <reaction evidence="1">
        <text>ATP + H2O = AMP + diphosphate + H(+)</text>
        <dbReference type="Rhea" id="RHEA:14245"/>
        <dbReference type="ChEBI" id="CHEBI:15377"/>
        <dbReference type="ChEBI" id="CHEBI:15378"/>
        <dbReference type="ChEBI" id="CHEBI:30616"/>
        <dbReference type="ChEBI" id="CHEBI:33019"/>
        <dbReference type="ChEBI" id="CHEBI:456215"/>
        <dbReference type="EC" id="3.6.1.8"/>
    </reaction>
</comment>
<dbReference type="Pfam" id="PF03819">
    <property type="entry name" value="MazG"/>
    <property type="match status" value="2"/>
</dbReference>
<dbReference type="InterPro" id="IPR048011">
    <property type="entry name" value="NTP-PPase_MazG-like_C"/>
</dbReference>
<feature type="domain" description="NTP pyrophosphohydrolase MazG-like" evidence="5">
    <location>
        <begin position="17"/>
        <end position="90"/>
    </location>
</feature>
<dbReference type="InterPro" id="IPR048015">
    <property type="entry name" value="NTP-PPase_MazG-like_N"/>
</dbReference>